<protein>
    <recommendedName>
        <fullName evidence="5">Internalin</fullName>
    </recommendedName>
</protein>
<evidence type="ECO:0000256" key="1">
    <source>
        <dbReference type="ARBA" id="ARBA00022614"/>
    </source>
</evidence>
<dbReference type="Gene3D" id="3.80.10.10">
    <property type="entry name" value="Ribonuclease Inhibitor"/>
    <property type="match status" value="1"/>
</dbReference>
<evidence type="ECO:0000256" key="2">
    <source>
        <dbReference type="ARBA" id="ARBA00022737"/>
    </source>
</evidence>
<dbReference type="AlphaFoldDB" id="A0A4Q0Y551"/>
<sequence>MKDIDTIDISQIKDLTNLEYLGLGNVKVKNFQMINNFINLTNFSPTRTVTEQDMNTLINLKKLERLSLRNNTFITNIDFILNFPNMKELFLNNTSIKDISVLKKLPKLTILNISGTQVTDASGIMANTDVHPEYLTFTASNTPLRWCSPKNTQEIIDGKSCYEKDGTLKPFWKRWLGL</sequence>
<organism evidence="3 4">
    <name type="scientific">Halarcobacter ebronensis</name>
    <dbReference type="NCBI Taxonomy" id="1462615"/>
    <lineage>
        <taxon>Bacteria</taxon>
        <taxon>Pseudomonadati</taxon>
        <taxon>Campylobacterota</taxon>
        <taxon>Epsilonproteobacteria</taxon>
        <taxon>Campylobacterales</taxon>
        <taxon>Arcobacteraceae</taxon>
        <taxon>Halarcobacter</taxon>
    </lineage>
</organism>
<dbReference type="Proteomes" id="UP000290172">
    <property type="component" value="Unassembled WGS sequence"/>
</dbReference>
<evidence type="ECO:0000313" key="3">
    <source>
        <dbReference type="EMBL" id="RXJ65260.1"/>
    </source>
</evidence>
<accession>A0A4Q0Y551</accession>
<keyword evidence="1" id="KW-0433">Leucine-rich repeat</keyword>
<dbReference type="InterPro" id="IPR032675">
    <property type="entry name" value="LRR_dom_sf"/>
</dbReference>
<dbReference type="RefSeq" id="WP_128983782.1">
    <property type="nucleotide sequence ID" value="NZ_PDKJ01000031.1"/>
</dbReference>
<dbReference type="Pfam" id="PF12799">
    <property type="entry name" value="LRR_4"/>
    <property type="match status" value="1"/>
</dbReference>
<evidence type="ECO:0000313" key="4">
    <source>
        <dbReference type="Proteomes" id="UP000290172"/>
    </source>
</evidence>
<dbReference type="SUPFAM" id="SSF52058">
    <property type="entry name" value="L domain-like"/>
    <property type="match status" value="1"/>
</dbReference>
<reference evidence="3 4" key="1">
    <citation type="submission" date="2017-10" db="EMBL/GenBank/DDBJ databases">
        <title>Genomics of the genus Arcobacter.</title>
        <authorList>
            <person name="Perez-Cataluna A."/>
            <person name="Figueras M.J."/>
        </authorList>
    </citation>
    <scope>NUCLEOTIDE SEQUENCE [LARGE SCALE GENOMIC DNA]</scope>
    <source>
        <strain evidence="3 4">CECT 8993</strain>
    </source>
</reference>
<gene>
    <name evidence="3" type="ORF">CRV08_15545</name>
</gene>
<dbReference type="InterPro" id="IPR025875">
    <property type="entry name" value="Leu-rich_rpt_4"/>
</dbReference>
<keyword evidence="2" id="KW-0677">Repeat</keyword>
<dbReference type="EMBL" id="PDKJ01000031">
    <property type="protein sequence ID" value="RXJ65260.1"/>
    <property type="molecule type" value="Genomic_DNA"/>
</dbReference>
<evidence type="ECO:0008006" key="5">
    <source>
        <dbReference type="Google" id="ProtNLM"/>
    </source>
</evidence>
<proteinExistence type="predicted"/>
<name>A0A4Q0Y551_9BACT</name>
<comment type="caution">
    <text evidence="3">The sequence shown here is derived from an EMBL/GenBank/DDBJ whole genome shotgun (WGS) entry which is preliminary data.</text>
</comment>